<comment type="caution">
    <text evidence="1">The sequence shown here is derived from an EMBL/GenBank/DDBJ whole genome shotgun (WGS) entry which is preliminary data.</text>
</comment>
<dbReference type="AlphaFoldDB" id="A0A0F9V3M0"/>
<proteinExistence type="predicted"/>
<protein>
    <submittedName>
        <fullName evidence="1">Uncharacterized protein</fullName>
    </submittedName>
</protein>
<reference evidence="1" key="1">
    <citation type="journal article" date="2015" name="Nature">
        <title>Complex archaea that bridge the gap between prokaryotes and eukaryotes.</title>
        <authorList>
            <person name="Spang A."/>
            <person name="Saw J.H."/>
            <person name="Jorgensen S.L."/>
            <person name="Zaremba-Niedzwiedzka K."/>
            <person name="Martijn J."/>
            <person name="Lind A.E."/>
            <person name="van Eijk R."/>
            <person name="Schleper C."/>
            <person name="Guy L."/>
            <person name="Ettema T.J."/>
        </authorList>
    </citation>
    <scope>NUCLEOTIDE SEQUENCE</scope>
</reference>
<dbReference type="EMBL" id="LAZR01000694">
    <property type="protein sequence ID" value="KKN60493.1"/>
    <property type="molecule type" value="Genomic_DNA"/>
</dbReference>
<evidence type="ECO:0000313" key="1">
    <source>
        <dbReference type="EMBL" id="KKN60493.1"/>
    </source>
</evidence>
<organism evidence="1">
    <name type="scientific">marine sediment metagenome</name>
    <dbReference type="NCBI Taxonomy" id="412755"/>
    <lineage>
        <taxon>unclassified sequences</taxon>
        <taxon>metagenomes</taxon>
        <taxon>ecological metagenomes</taxon>
    </lineage>
</organism>
<name>A0A0F9V3M0_9ZZZZ</name>
<gene>
    <name evidence="1" type="ORF">LCGC14_0531390</name>
</gene>
<accession>A0A0F9V3M0</accession>
<sequence>MTETDFKKYLIDQYKKLNGAEETSNYTIQELQTAISYQEKFNALEAEKEAKKEKEPKVPVIKGINGAKENSNILKKDIMETIEWLTPAPYDARVETDQALKKDNQVKATGEEDEIIIFRDENGRMMG</sequence>